<feature type="domain" description="Factor of DNA methylation 1-5/IDN2" evidence="1">
    <location>
        <begin position="11"/>
        <end position="141"/>
    </location>
</feature>
<evidence type="ECO:0000313" key="2">
    <source>
        <dbReference type="EMBL" id="KAF5187175.1"/>
    </source>
</evidence>
<protein>
    <submittedName>
        <fullName evidence="2">Factor of dna methylation</fullName>
    </submittedName>
</protein>
<dbReference type="OrthoDB" id="1892195at2759"/>
<keyword evidence="3" id="KW-1185">Reference proteome</keyword>
<dbReference type="PANTHER" id="PTHR21596:SF3">
    <property type="entry name" value="FACTOR OF DNA METHYLATION 1-RELATED"/>
    <property type="match status" value="1"/>
</dbReference>
<dbReference type="InterPro" id="IPR005379">
    <property type="entry name" value="FDM1-5/IDN2_XH"/>
</dbReference>
<dbReference type="InterPro" id="IPR045177">
    <property type="entry name" value="FDM1-5/IDN2"/>
</dbReference>
<dbReference type="GO" id="GO:0080188">
    <property type="term" value="P:gene silencing by siRNA-directed DNA methylation"/>
    <property type="evidence" value="ECO:0007669"/>
    <property type="project" value="InterPro"/>
</dbReference>
<dbReference type="PANTHER" id="PTHR21596">
    <property type="entry name" value="RIBONUCLEASE P SUBUNIT P38"/>
    <property type="match status" value="1"/>
</dbReference>
<dbReference type="Pfam" id="PF03469">
    <property type="entry name" value="XH"/>
    <property type="match status" value="1"/>
</dbReference>
<accession>A0A7J6VSI0</accession>
<reference evidence="2 3" key="1">
    <citation type="submission" date="2020-06" db="EMBL/GenBank/DDBJ databases">
        <title>Transcriptomic and genomic resources for Thalictrum thalictroides and T. hernandezii: Facilitating candidate gene discovery in an emerging model plant lineage.</title>
        <authorList>
            <person name="Arias T."/>
            <person name="Riano-Pachon D.M."/>
            <person name="Di Stilio V.S."/>
        </authorList>
    </citation>
    <scope>NUCLEOTIDE SEQUENCE [LARGE SCALE GENOMIC DNA]</scope>
    <source>
        <strain evidence="3">cv. WT478/WT964</strain>
        <tissue evidence="2">Leaves</tissue>
    </source>
</reference>
<evidence type="ECO:0000313" key="3">
    <source>
        <dbReference type="Proteomes" id="UP000554482"/>
    </source>
</evidence>
<dbReference type="EMBL" id="JABWDY010028334">
    <property type="protein sequence ID" value="KAF5187175.1"/>
    <property type="molecule type" value="Genomic_DNA"/>
</dbReference>
<gene>
    <name evidence="2" type="ORF">FRX31_023238</name>
</gene>
<sequence length="145" mass="16834">MLGIRTAIIVKGMGELDDKPFQKVCKQRFPTKVAAVKAAELCSMWQEHIRNSEWFPFKVVEEEGKTKEIINKEDEKLIGVRQELGDEVCEAIITALKEMNEFNPSGRYIVPELWNFKEQRKATLKEVIAYILKNLRPDKRKRLGV</sequence>
<proteinExistence type="predicted"/>
<dbReference type="AlphaFoldDB" id="A0A7J6VSI0"/>
<comment type="caution">
    <text evidence="2">The sequence shown here is derived from an EMBL/GenBank/DDBJ whole genome shotgun (WGS) entry which is preliminary data.</text>
</comment>
<dbReference type="Proteomes" id="UP000554482">
    <property type="component" value="Unassembled WGS sequence"/>
</dbReference>
<organism evidence="2 3">
    <name type="scientific">Thalictrum thalictroides</name>
    <name type="common">Rue-anemone</name>
    <name type="synonym">Anemone thalictroides</name>
    <dbReference type="NCBI Taxonomy" id="46969"/>
    <lineage>
        <taxon>Eukaryota</taxon>
        <taxon>Viridiplantae</taxon>
        <taxon>Streptophyta</taxon>
        <taxon>Embryophyta</taxon>
        <taxon>Tracheophyta</taxon>
        <taxon>Spermatophyta</taxon>
        <taxon>Magnoliopsida</taxon>
        <taxon>Ranunculales</taxon>
        <taxon>Ranunculaceae</taxon>
        <taxon>Thalictroideae</taxon>
        <taxon>Thalictrum</taxon>
    </lineage>
</organism>
<name>A0A7J6VSI0_THATH</name>
<evidence type="ECO:0000259" key="1">
    <source>
        <dbReference type="Pfam" id="PF03469"/>
    </source>
</evidence>